<gene>
    <name evidence="2" type="ORF">Glove_365g215</name>
</gene>
<dbReference type="OrthoDB" id="2354022at2759"/>
<comment type="caution">
    <text evidence="2">The sequence shown here is derived from an EMBL/GenBank/DDBJ whole genome shotgun (WGS) entry which is preliminary data.</text>
</comment>
<organism evidence="2 3">
    <name type="scientific">Diversispora epigaea</name>
    <dbReference type="NCBI Taxonomy" id="1348612"/>
    <lineage>
        <taxon>Eukaryota</taxon>
        <taxon>Fungi</taxon>
        <taxon>Fungi incertae sedis</taxon>
        <taxon>Mucoromycota</taxon>
        <taxon>Glomeromycotina</taxon>
        <taxon>Glomeromycetes</taxon>
        <taxon>Diversisporales</taxon>
        <taxon>Diversisporaceae</taxon>
        <taxon>Diversispora</taxon>
    </lineage>
</organism>
<name>A0A397H865_9GLOM</name>
<reference evidence="2 3" key="1">
    <citation type="submission" date="2018-08" db="EMBL/GenBank/DDBJ databases">
        <title>Genome and evolution of the arbuscular mycorrhizal fungus Diversispora epigaea (formerly Glomus versiforme) and its bacterial endosymbionts.</title>
        <authorList>
            <person name="Sun X."/>
            <person name="Fei Z."/>
            <person name="Harrison M."/>
        </authorList>
    </citation>
    <scope>NUCLEOTIDE SEQUENCE [LARGE SCALE GENOMIC DNA]</scope>
    <source>
        <strain evidence="2 3">IT104</strain>
    </source>
</reference>
<dbReference type="Pfam" id="PF07534">
    <property type="entry name" value="TLD"/>
    <property type="match status" value="1"/>
</dbReference>
<dbReference type="AlphaFoldDB" id="A0A397H865"/>
<feature type="domain" description="TLDc" evidence="1">
    <location>
        <begin position="1"/>
        <end position="121"/>
    </location>
</feature>
<dbReference type="EMBL" id="PQFF01000331">
    <property type="protein sequence ID" value="RHZ59187.1"/>
    <property type="molecule type" value="Genomic_DNA"/>
</dbReference>
<dbReference type="Proteomes" id="UP000266861">
    <property type="component" value="Unassembled WGS sequence"/>
</dbReference>
<keyword evidence="3" id="KW-1185">Reference proteome</keyword>
<dbReference type="PROSITE" id="PS51886">
    <property type="entry name" value="TLDC"/>
    <property type="match status" value="1"/>
</dbReference>
<accession>A0A397H865</accession>
<sequence length="121" mass="14426">MKSRQQRFHPRTTSYSLTNNSHEFQLILRGSKDGFTTRTFWDICDGLANTIVFIEVKRRDKILGGFNPSARDRIKVRDMKTKNSFIFSFKDDNFQILILSKVQNYPWYLFDIDKFEFAELI</sequence>
<dbReference type="InterPro" id="IPR006571">
    <property type="entry name" value="TLDc_dom"/>
</dbReference>
<proteinExistence type="predicted"/>
<protein>
    <recommendedName>
        <fullName evidence="1">TLDc domain-containing protein</fullName>
    </recommendedName>
</protein>
<evidence type="ECO:0000313" key="3">
    <source>
        <dbReference type="Proteomes" id="UP000266861"/>
    </source>
</evidence>
<evidence type="ECO:0000259" key="1">
    <source>
        <dbReference type="PROSITE" id="PS51886"/>
    </source>
</evidence>
<evidence type="ECO:0000313" key="2">
    <source>
        <dbReference type="EMBL" id="RHZ59187.1"/>
    </source>
</evidence>